<accession>A0ABS2ASR8</accession>
<dbReference type="InterPro" id="IPR011990">
    <property type="entry name" value="TPR-like_helical_dom_sf"/>
</dbReference>
<evidence type="ECO:0000259" key="1">
    <source>
        <dbReference type="Pfam" id="PF12688"/>
    </source>
</evidence>
<reference evidence="2 3" key="1">
    <citation type="submission" date="2021-01" db="EMBL/GenBank/DDBJ databases">
        <title>Actinoplanes sp. nov. LDG1-06 isolated from lichen.</title>
        <authorList>
            <person name="Saeng-In P."/>
            <person name="Phongsopitanun W."/>
            <person name="Kanchanasin P."/>
            <person name="Yuki M."/>
            <person name="Kudo T."/>
            <person name="Ohkuma M."/>
            <person name="Tanasupawat S."/>
        </authorList>
    </citation>
    <scope>NUCLEOTIDE SEQUENCE [LARGE SCALE GENOMIC DNA]</scope>
    <source>
        <strain evidence="2 3">LDG1-06</strain>
    </source>
</reference>
<dbReference type="Proteomes" id="UP000632138">
    <property type="component" value="Unassembled WGS sequence"/>
</dbReference>
<feature type="domain" description="Tetratrico peptide repeat group 5" evidence="1">
    <location>
        <begin position="12"/>
        <end position="122"/>
    </location>
</feature>
<evidence type="ECO:0000313" key="3">
    <source>
        <dbReference type="Proteomes" id="UP000632138"/>
    </source>
</evidence>
<comment type="caution">
    <text evidence="2">The sequence shown here is derived from an EMBL/GenBank/DDBJ whole genome shotgun (WGS) entry which is preliminary data.</text>
</comment>
<protein>
    <submittedName>
        <fullName evidence="2">Tetratricopeptide repeat protein</fullName>
    </submittedName>
</protein>
<dbReference type="InterPro" id="IPR041656">
    <property type="entry name" value="TPR_5"/>
</dbReference>
<dbReference type="RefSeq" id="WP_203383172.1">
    <property type="nucleotide sequence ID" value="NZ_JAENHP010000028.1"/>
</dbReference>
<name>A0ABS2ASR8_9ACTN</name>
<dbReference type="Gene3D" id="1.25.40.10">
    <property type="entry name" value="Tetratricopeptide repeat domain"/>
    <property type="match status" value="1"/>
</dbReference>
<dbReference type="Pfam" id="PF12688">
    <property type="entry name" value="TPR_5"/>
    <property type="match status" value="1"/>
</dbReference>
<keyword evidence="3" id="KW-1185">Reference proteome</keyword>
<evidence type="ECO:0000313" key="2">
    <source>
        <dbReference type="EMBL" id="MBM2622773.1"/>
    </source>
</evidence>
<organism evidence="2 3">
    <name type="scientific">Paractinoplanes ovalisporus</name>
    <dbReference type="NCBI Taxonomy" id="2810368"/>
    <lineage>
        <taxon>Bacteria</taxon>
        <taxon>Bacillati</taxon>
        <taxon>Actinomycetota</taxon>
        <taxon>Actinomycetes</taxon>
        <taxon>Micromonosporales</taxon>
        <taxon>Micromonosporaceae</taxon>
        <taxon>Paractinoplanes</taxon>
    </lineage>
</organism>
<proteinExistence type="predicted"/>
<sequence length="128" mass="13537">MDDLAGDDAAGLFERASARDYAGREADAEPLYRRALDAGLDDDLRPQALIQLASTLRNLGRAGEAVALLTGAGELPGYEDERTAFLALALIDTGEPERAAALAVRALADHVPHYGRALRAYGTQKASS</sequence>
<dbReference type="SUPFAM" id="SSF48452">
    <property type="entry name" value="TPR-like"/>
    <property type="match status" value="1"/>
</dbReference>
<gene>
    <name evidence="2" type="ORF">JIG36_45465</name>
</gene>
<dbReference type="EMBL" id="JAENHP010000028">
    <property type="protein sequence ID" value="MBM2622773.1"/>
    <property type="molecule type" value="Genomic_DNA"/>
</dbReference>